<comment type="caution">
    <text evidence="3">The sequence shown here is derived from an EMBL/GenBank/DDBJ whole genome shotgun (WGS) entry which is preliminary data.</text>
</comment>
<feature type="compositionally biased region" description="Polar residues" evidence="2">
    <location>
        <begin position="69"/>
        <end position="79"/>
    </location>
</feature>
<sequence length="702" mass="77960">MNWSQWMPTAVEAEVAGCEDNWFPVPFNAKLQRQYVEWVDKSYTKTSTLDFSDAQELLSTPRCTVKEVTPTQTRATVPESSAKKPSPLKNVSSAEGSSDKGAAVVKTPAMDCREFVAAVLAKHTTDPGARLTNMFQQCMESRDGSVPKHPLQRQENVQKQYTLREGEGAYNKVQNVIEKFAECSDNEVTQVLEYIKLITLAVLPVQKRGNLGRWLRKNMRPHGDRLSALDEALDEWEDKDALPSFTYVEKTLLAPATIAQPLDFVAEQLLNGCSDKEKAQKAAYMTYLMAEVHYKETRDWQEKTQGLLKRNKELETRLSEAEESLVKAKVQIPPDAQTLLDLATKIENDGNNKLNKILQTIERLFASSLAKDVEAGLAGARDDDAGFGARASAPPTGSVQTPTTILGAFGSRSEAPRALPLSSPFSMPSNESLSFRNATFDTVTRRISNPTLPKLLPDSNVPIPNADIFSGKRKPDSEMTESAKRHCSDTFSVPNQPVELVDTEEQGGVRLDNVPSTTDLQQHKSLFGNPAKEEEVLKIAQTAKIGGDDSRDYSAFCKNVGKDTDGASHHVVDSVPLREFWGIRMVYLLKVQDERVDDDEVYEQALELTGTDKLLKFVSLMANRIAAKTMARNAGILPFGYTAPFDTYYTKVRERIIKRLSTLPEHRELPNLMGDPAVGMLTLEEASKLAYESGEVVYQPLT</sequence>
<dbReference type="OrthoDB" id="10446106at2759"/>
<feature type="coiled-coil region" evidence="1">
    <location>
        <begin position="304"/>
        <end position="331"/>
    </location>
</feature>
<dbReference type="Proteomes" id="UP000887229">
    <property type="component" value="Unassembled WGS sequence"/>
</dbReference>
<dbReference type="GeneID" id="70295425"/>
<organism evidence="3 4">
    <name type="scientific">Emericellopsis atlantica</name>
    <dbReference type="NCBI Taxonomy" id="2614577"/>
    <lineage>
        <taxon>Eukaryota</taxon>
        <taxon>Fungi</taxon>
        <taxon>Dikarya</taxon>
        <taxon>Ascomycota</taxon>
        <taxon>Pezizomycotina</taxon>
        <taxon>Sordariomycetes</taxon>
        <taxon>Hypocreomycetidae</taxon>
        <taxon>Hypocreales</taxon>
        <taxon>Bionectriaceae</taxon>
        <taxon>Emericellopsis</taxon>
    </lineage>
</organism>
<feature type="region of interest" description="Disordered" evidence="2">
    <location>
        <begin position="466"/>
        <end position="493"/>
    </location>
</feature>
<gene>
    <name evidence="3" type="ORF">F5Z01DRAFT_670179</name>
</gene>
<evidence type="ECO:0000256" key="1">
    <source>
        <dbReference type="SAM" id="Coils"/>
    </source>
</evidence>
<accession>A0A9P7ZUS5</accession>
<evidence type="ECO:0000256" key="2">
    <source>
        <dbReference type="SAM" id="MobiDB-lite"/>
    </source>
</evidence>
<feature type="region of interest" description="Disordered" evidence="2">
    <location>
        <begin position="69"/>
        <end position="102"/>
    </location>
</feature>
<reference evidence="3" key="1">
    <citation type="journal article" date="2021" name="IMA Fungus">
        <title>Genomic characterization of three marine fungi, including Emericellopsis atlantica sp. nov. with signatures of a generalist lifestyle and marine biomass degradation.</title>
        <authorList>
            <person name="Hagestad O.C."/>
            <person name="Hou L."/>
            <person name="Andersen J.H."/>
            <person name="Hansen E.H."/>
            <person name="Altermark B."/>
            <person name="Li C."/>
            <person name="Kuhnert E."/>
            <person name="Cox R.J."/>
            <person name="Crous P.W."/>
            <person name="Spatafora J.W."/>
            <person name="Lail K."/>
            <person name="Amirebrahimi M."/>
            <person name="Lipzen A."/>
            <person name="Pangilinan J."/>
            <person name="Andreopoulos W."/>
            <person name="Hayes R.D."/>
            <person name="Ng V."/>
            <person name="Grigoriev I.V."/>
            <person name="Jackson S.A."/>
            <person name="Sutton T.D.S."/>
            <person name="Dobson A.D.W."/>
            <person name="Rama T."/>
        </authorList>
    </citation>
    <scope>NUCLEOTIDE SEQUENCE</scope>
    <source>
        <strain evidence="3">TS7</strain>
    </source>
</reference>
<protein>
    <submittedName>
        <fullName evidence="3">Uncharacterized protein</fullName>
    </submittedName>
</protein>
<evidence type="ECO:0000313" key="4">
    <source>
        <dbReference type="Proteomes" id="UP000887229"/>
    </source>
</evidence>
<proteinExistence type="predicted"/>
<keyword evidence="4" id="KW-1185">Reference proteome</keyword>
<name>A0A9P7ZUS5_9HYPO</name>
<evidence type="ECO:0000313" key="3">
    <source>
        <dbReference type="EMBL" id="KAG9258461.1"/>
    </source>
</evidence>
<dbReference type="AlphaFoldDB" id="A0A9P7ZUS5"/>
<dbReference type="EMBL" id="MU251243">
    <property type="protein sequence ID" value="KAG9258461.1"/>
    <property type="molecule type" value="Genomic_DNA"/>
</dbReference>
<dbReference type="RefSeq" id="XP_046122385.1">
    <property type="nucleotide sequence ID" value="XM_046264522.1"/>
</dbReference>
<feature type="compositionally biased region" description="Basic and acidic residues" evidence="2">
    <location>
        <begin position="473"/>
        <end position="488"/>
    </location>
</feature>
<keyword evidence="1" id="KW-0175">Coiled coil</keyword>